<dbReference type="RefSeq" id="WP_169663422.1">
    <property type="nucleotide sequence ID" value="NZ_CP076132.1"/>
</dbReference>
<name>A0AAX1MYC4_9BACT</name>
<evidence type="ECO:0000313" key="2">
    <source>
        <dbReference type="Proteomes" id="UP000678679"/>
    </source>
</evidence>
<proteinExistence type="predicted"/>
<dbReference type="Gene3D" id="1.10.260.160">
    <property type="match status" value="1"/>
</dbReference>
<dbReference type="PROSITE" id="PS51257">
    <property type="entry name" value="PROKAR_LIPOPROTEIN"/>
    <property type="match status" value="1"/>
</dbReference>
<sequence>MHSTFKNIRLFISLLPFILLFYSCSDNEDLSDEINLNETGTLINSNLKASLTTQELRLITEFAGFGNITPKIEFDIESYVLTYTTKDIDDNIITVSGVVSIPKTDNQLSSILLSRGTTLANTNSPSINSLPTYELGAALGYVIMTPDLIGFGESNALPQNYFIKNITAYSSIDFLKATKEFLNQKGVSISNDLILAGYSQGGASTFSIMEYFDDYNKTDYQVSKVYAGAGGYFLEEVMNTILSNDTYDAPSFLALIIYSFNENYRIEDGYEYYFNAPYNDRIASILDGSLNISQVNSQLSDNIEELFTSEFLSSVKTGNDEINTYLNSNSISVKRYNYPIHLYHSTEDEILPISTSDSLYQSLILENNEVEYTKVTGNHSDASIDILIKIFDDLK</sequence>
<gene>
    <name evidence="1" type="ORF">KMW28_10725</name>
</gene>
<dbReference type="PIRSF" id="PIRSF029171">
    <property type="entry name" value="Esterase_LipA"/>
    <property type="match status" value="1"/>
</dbReference>
<dbReference type="AlphaFoldDB" id="A0AAX1MYC4"/>
<accession>A0AAX1MYC4</accession>
<dbReference type="Gene3D" id="3.40.50.1820">
    <property type="entry name" value="alpha/beta hydrolase"/>
    <property type="match status" value="1"/>
</dbReference>
<reference evidence="1 2" key="1">
    <citation type="submission" date="2021-05" db="EMBL/GenBank/DDBJ databases">
        <title>Comparative genomic studies on the polysaccharide-degrading batcterial strains of the Flammeovirga genus.</title>
        <authorList>
            <person name="Zewei F."/>
            <person name="Zheng Z."/>
            <person name="Yu L."/>
            <person name="Ruyue G."/>
            <person name="Yanhong M."/>
            <person name="Yuanyuan C."/>
            <person name="Jingyan G."/>
            <person name="Wenjun H."/>
        </authorList>
    </citation>
    <scope>NUCLEOTIDE SEQUENCE [LARGE SCALE GENOMIC DNA]</scope>
    <source>
        <strain evidence="1 2">NBRC:100898</strain>
    </source>
</reference>
<protein>
    <recommendedName>
        <fullName evidence="3">Lipoprotein</fullName>
    </recommendedName>
</protein>
<organism evidence="1 2">
    <name type="scientific">Flammeovirga yaeyamensis</name>
    <dbReference type="NCBI Taxonomy" id="367791"/>
    <lineage>
        <taxon>Bacteria</taxon>
        <taxon>Pseudomonadati</taxon>
        <taxon>Bacteroidota</taxon>
        <taxon>Cytophagia</taxon>
        <taxon>Cytophagales</taxon>
        <taxon>Flammeovirgaceae</taxon>
        <taxon>Flammeovirga</taxon>
    </lineage>
</organism>
<evidence type="ECO:0000313" key="1">
    <source>
        <dbReference type="EMBL" id="QWG00126.1"/>
    </source>
</evidence>
<dbReference type="GO" id="GO:0004806">
    <property type="term" value="F:triacylglycerol lipase activity"/>
    <property type="evidence" value="ECO:0007669"/>
    <property type="project" value="InterPro"/>
</dbReference>
<dbReference type="KEGG" id="fya:KMW28_10725"/>
<dbReference type="PANTHER" id="PTHR34853">
    <property type="match status" value="1"/>
</dbReference>
<dbReference type="EMBL" id="CP076132">
    <property type="protein sequence ID" value="QWG00126.1"/>
    <property type="molecule type" value="Genomic_DNA"/>
</dbReference>
<dbReference type="SUPFAM" id="SSF53474">
    <property type="entry name" value="alpha/beta-Hydrolases"/>
    <property type="match status" value="1"/>
</dbReference>
<dbReference type="PANTHER" id="PTHR34853:SF1">
    <property type="entry name" value="LIPASE 5"/>
    <property type="match status" value="1"/>
</dbReference>
<dbReference type="InterPro" id="IPR029058">
    <property type="entry name" value="AB_hydrolase_fold"/>
</dbReference>
<dbReference type="Pfam" id="PF03583">
    <property type="entry name" value="LIP"/>
    <property type="match status" value="1"/>
</dbReference>
<dbReference type="Proteomes" id="UP000678679">
    <property type="component" value="Chromosome 1"/>
</dbReference>
<keyword evidence="2" id="KW-1185">Reference proteome</keyword>
<evidence type="ECO:0008006" key="3">
    <source>
        <dbReference type="Google" id="ProtNLM"/>
    </source>
</evidence>
<dbReference type="InterPro" id="IPR005152">
    <property type="entry name" value="Lipase_secreted"/>
</dbReference>
<dbReference type="GO" id="GO:0016042">
    <property type="term" value="P:lipid catabolic process"/>
    <property type="evidence" value="ECO:0007669"/>
    <property type="project" value="InterPro"/>
</dbReference>